<dbReference type="EMBL" id="JAPFCC010000001">
    <property type="protein sequence ID" value="MCW7555084.1"/>
    <property type="molecule type" value="Genomic_DNA"/>
</dbReference>
<protein>
    <submittedName>
        <fullName evidence="1">Uncharacterized protein</fullName>
    </submittedName>
</protein>
<name>A0ABT3N0D4_9GAMM</name>
<evidence type="ECO:0000313" key="1">
    <source>
        <dbReference type="EMBL" id="MCW7555084.1"/>
    </source>
</evidence>
<evidence type="ECO:0000313" key="2">
    <source>
        <dbReference type="Proteomes" id="UP001209854"/>
    </source>
</evidence>
<accession>A0ABT3N0D4</accession>
<organism evidence="1 2">
    <name type="scientific">Endozoicomonas gorgoniicola</name>
    <dbReference type="NCBI Taxonomy" id="1234144"/>
    <lineage>
        <taxon>Bacteria</taxon>
        <taxon>Pseudomonadati</taxon>
        <taxon>Pseudomonadota</taxon>
        <taxon>Gammaproteobacteria</taxon>
        <taxon>Oceanospirillales</taxon>
        <taxon>Endozoicomonadaceae</taxon>
        <taxon>Endozoicomonas</taxon>
    </lineage>
</organism>
<dbReference type="Proteomes" id="UP001209854">
    <property type="component" value="Unassembled WGS sequence"/>
</dbReference>
<reference evidence="1 2" key="1">
    <citation type="submission" date="2022-10" db="EMBL/GenBank/DDBJ databases">
        <title>High-quality genome sequences of two octocoral-associated bacteria, Endozoicomonas euniceicola EF212 and Endozoicomonas gorgoniicola PS125.</title>
        <authorList>
            <person name="Chiou Y.-J."/>
            <person name="Chen Y.-H."/>
        </authorList>
    </citation>
    <scope>NUCLEOTIDE SEQUENCE [LARGE SCALE GENOMIC DNA]</scope>
    <source>
        <strain evidence="1 2">PS125</strain>
    </source>
</reference>
<comment type="caution">
    <text evidence="1">The sequence shown here is derived from an EMBL/GenBank/DDBJ whole genome shotgun (WGS) entry which is preliminary data.</text>
</comment>
<sequence>MEDFVQRKPIFEGRTLGLKRHPEVHGKEATFWHMISEGSVEEERTPDLRRMERIRWPAPVIEHSDDGVIKVWRNQRRRNETRVLLWLEELDYLVVLADRGSYILPWTAYCIDREHKRRKLQKEYQKYWQDQGIQKV</sequence>
<gene>
    <name evidence="1" type="ORF">NX722_21155</name>
</gene>
<dbReference type="RefSeq" id="WP_262564853.1">
    <property type="nucleotide sequence ID" value="NZ_JAPFCC010000001.1"/>
</dbReference>
<proteinExistence type="predicted"/>
<keyword evidence="2" id="KW-1185">Reference proteome</keyword>